<reference evidence="2" key="1">
    <citation type="submission" date="2019-03" db="EMBL/GenBank/DDBJ databases">
        <authorList>
            <person name="Mank J."/>
            <person name="Almeida P."/>
        </authorList>
    </citation>
    <scope>NUCLEOTIDE SEQUENCE</scope>
    <source>
        <strain evidence="2">78183</strain>
    </source>
</reference>
<feature type="region of interest" description="Disordered" evidence="1">
    <location>
        <begin position="43"/>
        <end position="66"/>
    </location>
</feature>
<organism evidence="2">
    <name type="scientific">Salix viminalis</name>
    <name type="common">Common osier</name>
    <name type="synonym">Basket willow</name>
    <dbReference type="NCBI Taxonomy" id="40686"/>
    <lineage>
        <taxon>Eukaryota</taxon>
        <taxon>Viridiplantae</taxon>
        <taxon>Streptophyta</taxon>
        <taxon>Embryophyta</taxon>
        <taxon>Tracheophyta</taxon>
        <taxon>Spermatophyta</taxon>
        <taxon>Magnoliopsida</taxon>
        <taxon>eudicotyledons</taxon>
        <taxon>Gunneridae</taxon>
        <taxon>Pentapetalae</taxon>
        <taxon>rosids</taxon>
        <taxon>fabids</taxon>
        <taxon>Malpighiales</taxon>
        <taxon>Salicaceae</taxon>
        <taxon>Saliceae</taxon>
        <taxon>Salix</taxon>
    </lineage>
</organism>
<evidence type="ECO:0000256" key="1">
    <source>
        <dbReference type="SAM" id="MobiDB-lite"/>
    </source>
</evidence>
<evidence type="ECO:0000313" key="2">
    <source>
        <dbReference type="EMBL" id="VFU28939.1"/>
    </source>
</evidence>
<protein>
    <submittedName>
        <fullName evidence="2">Uncharacterized protein</fullName>
    </submittedName>
</protein>
<gene>
    <name evidence="2" type="ORF">SVIM_LOCUS99618</name>
</gene>
<name>A0A6N2KLN0_SALVM</name>
<accession>A0A6N2KLN0</accession>
<sequence>MFLRRAAVALPHSRRFFSTDKTYDISSEMESVFGECPPSELADSINSNHAAGESRLKPHGLASSNL</sequence>
<dbReference type="AlphaFoldDB" id="A0A6N2KLN0"/>
<dbReference type="EMBL" id="CAADRP010000469">
    <property type="protein sequence ID" value="VFU28939.1"/>
    <property type="molecule type" value="Genomic_DNA"/>
</dbReference>
<proteinExistence type="predicted"/>